<gene>
    <name evidence="1" type="ORF">MNBD_BACTEROID03-1795</name>
</gene>
<dbReference type="EMBL" id="UOEL01000097">
    <property type="protein sequence ID" value="VAW12969.1"/>
    <property type="molecule type" value="Genomic_DNA"/>
</dbReference>
<proteinExistence type="predicted"/>
<accession>A0A3B0TL94</accession>
<dbReference type="PROSITE" id="PS51257">
    <property type="entry name" value="PROKAR_LIPOPROTEIN"/>
    <property type="match status" value="1"/>
</dbReference>
<name>A0A3B0TL94_9ZZZZ</name>
<protein>
    <recommendedName>
        <fullName evidence="2">Lipoprotein</fullName>
    </recommendedName>
</protein>
<dbReference type="AlphaFoldDB" id="A0A3B0TL94"/>
<evidence type="ECO:0000313" key="1">
    <source>
        <dbReference type="EMBL" id="VAW12969.1"/>
    </source>
</evidence>
<organism evidence="1">
    <name type="scientific">hydrothermal vent metagenome</name>
    <dbReference type="NCBI Taxonomy" id="652676"/>
    <lineage>
        <taxon>unclassified sequences</taxon>
        <taxon>metagenomes</taxon>
        <taxon>ecological metagenomes</taxon>
    </lineage>
</organism>
<evidence type="ECO:0008006" key="2">
    <source>
        <dbReference type="Google" id="ProtNLM"/>
    </source>
</evidence>
<reference evidence="1" key="1">
    <citation type="submission" date="2018-06" db="EMBL/GenBank/DDBJ databases">
        <authorList>
            <person name="Zhirakovskaya E."/>
        </authorList>
    </citation>
    <scope>NUCLEOTIDE SEQUENCE</scope>
</reference>
<sequence length="203" mass="23754">MRYSIISIALFLVSCGSYPKKNNFQTIEIVEKAIVNPYFSDNVKDYVYKADINLYKKKFSGIFLVKKTGEDQHRVVFTTEMGNKIFDFTYDKNDFKVNFILDKINKKVVVNVLRKDFKVLLKENPAIQGSFSSNDIAVFETEINKKKHYYHFDHANGHLIKIVRTANGKEKVKFLFSEINDNIAEKIQILHENFQLRIRLKAI</sequence>